<evidence type="ECO:0000313" key="2">
    <source>
        <dbReference type="EMBL" id="TWW11179.1"/>
    </source>
</evidence>
<dbReference type="EC" id="5.1.3.2" evidence="2"/>
<dbReference type="PANTHER" id="PTHR43245:SF58">
    <property type="entry name" value="BLL5923 PROTEIN"/>
    <property type="match status" value="1"/>
</dbReference>
<dbReference type="SUPFAM" id="SSF51735">
    <property type="entry name" value="NAD(P)-binding Rossmann-fold domains"/>
    <property type="match status" value="1"/>
</dbReference>
<dbReference type="GO" id="GO:0003978">
    <property type="term" value="F:UDP-glucose 4-epimerase activity"/>
    <property type="evidence" value="ECO:0007669"/>
    <property type="project" value="UniProtKB-EC"/>
</dbReference>
<dbReference type="EMBL" id="SRRQ01000004">
    <property type="protein sequence ID" value="TWW11179.1"/>
    <property type="molecule type" value="Genomic_DNA"/>
</dbReference>
<feature type="domain" description="NAD-dependent epimerase/dehydratase" evidence="1">
    <location>
        <begin position="5"/>
        <end position="201"/>
    </location>
</feature>
<dbReference type="AlphaFoldDB" id="A0A5C6MAH4"/>
<dbReference type="InterPro" id="IPR001509">
    <property type="entry name" value="Epimerase_deHydtase"/>
</dbReference>
<dbReference type="InterPro" id="IPR050177">
    <property type="entry name" value="Lipid_A_modif_metabolic_enz"/>
</dbReference>
<evidence type="ECO:0000313" key="3">
    <source>
        <dbReference type="Proteomes" id="UP000321659"/>
    </source>
</evidence>
<evidence type="ECO:0000259" key="1">
    <source>
        <dbReference type="Pfam" id="PF01370"/>
    </source>
</evidence>
<organism evidence="2 3">
    <name type="scientific">Dellaglioa algida</name>
    <dbReference type="NCBI Taxonomy" id="105612"/>
    <lineage>
        <taxon>Bacteria</taxon>
        <taxon>Bacillati</taxon>
        <taxon>Bacillota</taxon>
        <taxon>Bacilli</taxon>
        <taxon>Lactobacillales</taxon>
        <taxon>Lactobacillaceae</taxon>
        <taxon>Dellaglioa</taxon>
    </lineage>
</organism>
<name>A0A5C6MAH4_9LACO</name>
<comment type="caution">
    <text evidence="2">The sequence shown here is derived from an EMBL/GenBank/DDBJ whole genome shotgun (WGS) entry which is preliminary data.</text>
</comment>
<proteinExistence type="predicted"/>
<dbReference type="PANTHER" id="PTHR43245">
    <property type="entry name" value="BIFUNCTIONAL POLYMYXIN RESISTANCE PROTEIN ARNA"/>
    <property type="match status" value="1"/>
</dbReference>
<dbReference type="RefSeq" id="WP_146302560.1">
    <property type="nucleotide sequence ID" value="NZ_JANXKU010000002.1"/>
</dbReference>
<sequence length="285" mass="32015">MMKRVLITGKNSYIGQSFMKKAIYNGMRVDAISVRDESWRDIDFSKYTAIFHVAAVVHQKEKKNTLEIYRKVNRDLPFEIAKKAKAEGVSQFVFMSSIAIFGKTGAIGKAEVIDGETSINPNTLYGKTKAEAEAKIQSLSGNGFNITILRPPMVYGKNAPGNYGKLSKFALKLPVLPNIKNQRSMIFIENLSEFVYQIIDQKIDGIYCPQNLELVDTNQMIRIIREVHGKKTIILPFGLFAVKVVSIFTGKIDKIYGGLIIKNQASSIKYNLNETLQTSIIKSEF</sequence>
<dbReference type="InterPro" id="IPR036291">
    <property type="entry name" value="NAD(P)-bd_dom_sf"/>
</dbReference>
<dbReference type="Proteomes" id="UP000321659">
    <property type="component" value="Unassembled WGS sequence"/>
</dbReference>
<reference evidence="2 3" key="1">
    <citation type="submission" date="2019-04" db="EMBL/GenBank/DDBJ databases">
        <title>In vitro growth and metabolic characteristics of meat-borne Lactobacillus algidus strains.</title>
        <authorList>
            <person name="Sade E."/>
            <person name="Per J."/>
            <person name="Tytti H."/>
            <person name="Johanna B.K."/>
        </authorList>
    </citation>
    <scope>NUCLEOTIDE SEQUENCE [LARGE SCALE GENOMIC DNA]</scope>
    <source>
        <strain evidence="2 3">LTS37-1</strain>
    </source>
</reference>
<protein>
    <submittedName>
        <fullName evidence="2">UDP-glucose 4-epimerase</fullName>
        <ecNumber evidence="2">5.1.3.2</ecNumber>
    </submittedName>
</protein>
<dbReference type="Pfam" id="PF01370">
    <property type="entry name" value="Epimerase"/>
    <property type="match status" value="1"/>
</dbReference>
<keyword evidence="2" id="KW-0413">Isomerase</keyword>
<dbReference type="Gene3D" id="3.40.50.720">
    <property type="entry name" value="NAD(P)-binding Rossmann-like Domain"/>
    <property type="match status" value="1"/>
</dbReference>
<gene>
    <name evidence="2" type="ORF">LABALGLTS371_06940</name>
</gene>
<accession>A0A5C6MAH4</accession>